<dbReference type="FunCoup" id="A0A061FLR7">
    <property type="interactions" value="779"/>
</dbReference>
<dbReference type="GO" id="GO:0022900">
    <property type="term" value="P:electron transport chain"/>
    <property type="evidence" value="ECO:0007669"/>
    <property type="project" value="InterPro"/>
</dbReference>
<dbReference type="Pfam" id="PF02790">
    <property type="entry name" value="COX2_TM"/>
    <property type="match status" value="1"/>
</dbReference>
<feature type="domain" description="Cytochrome oxidase subunit II transmembrane region profile" evidence="8">
    <location>
        <begin position="93"/>
        <end position="188"/>
    </location>
</feature>
<dbReference type="InterPro" id="IPR036257">
    <property type="entry name" value="Cyt_c_oxidase_su2_TM_sf"/>
</dbReference>
<feature type="region of interest" description="Disordered" evidence="6">
    <location>
        <begin position="286"/>
        <end position="363"/>
    </location>
</feature>
<sequence>MKGIMETFFHGLSLGFTIVRSFVLALYTFNSVVPLFVPIVNPPQPAPNLEILPVPAPMPDHPLKQFSVLPLIPKTKQMIVLEWLFLTITPCDAAEPWQLGFQDATTLMMQGIIDLHHDIFFFLILILVFVLRIFVRALWHFHYHKNPTAQKIVHGTTIEILQTIFSSIIPMFIAIPSFALLYSMDEAVISISIQREGVDYGQCSEICGTNHAFKPPFGNRPPFLQVNKIYTQAKASIPSLKVYMNYRLTKSSLTLQRPLSKFISTFMAALQHSWLSTLNTTAFFSSSNRQKNSPFKLSFSQKPNSEETSPESAEGPVDPVKLPFERAKAYKKMKVNPDSKTEPNPGEDSGRDRKKTDGSKEIPASVKVALRKAREYKENTGVLGGVDNASESRIASGIDVLGKNTESGGTSQLGKTAEKKVQKEEKLLISSIDFVGLEFADKKKSRGLPAGLAPVSDPFPEGDLPDVEIIVGDTSKFGEATTSEEKQTTEDSSEIYKPKVSTWGVFPRPGNISKTFGGGRTIRPGEVLESEEDKAAKNERTRQLLTAYKKKIGLNVDPKLRSECEKALKDGDSLMDSGKLKEALSCYERVMEKMPYQSELHGFAALQWSICQDSLRRPSEARIMYEKLQSHPNAKVSKKARQFTFSFKAMEMMKVTGSNPSLKNTGYQNYFEAFIEDKAYNSLEGAEVTEGALNQALPYVIFLLSPIIAVLFIAVQKGYAN</sequence>
<dbReference type="GO" id="GO:0004129">
    <property type="term" value="F:cytochrome-c oxidase activity"/>
    <property type="evidence" value="ECO:0007669"/>
    <property type="project" value="InterPro"/>
</dbReference>
<dbReference type="GO" id="GO:0005507">
    <property type="term" value="F:copper ion binding"/>
    <property type="evidence" value="ECO:0007669"/>
    <property type="project" value="InterPro"/>
</dbReference>
<evidence type="ECO:0000256" key="5">
    <source>
        <dbReference type="ARBA" id="ARBA00023136"/>
    </source>
</evidence>
<feature type="compositionally biased region" description="Basic and acidic residues" evidence="6">
    <location>
        <begin position="348"/>
        <end position="360"/>
    </location>
</feature>
<keyword evidence="3 7" id="KW-1133">Transmembrane helix</keyword>
<keyword evidence="2 7" id="KW-0812">Transmembrane</keyword>
<evidence type="ECO:0000256" key="3">
    <source>
        <dbReference type="ARBA" id="ARBA00022989"/>
    </source>
</evidence>
<dbReference type="InterPro" id="IPR011759">
    <property type="entry name" value="Cyt_c_oxidase_su2_TM_dom"/>
</dbReference>
<dbReference type="Gene3D" id="1.10.287.90">
    <property type="match status" value="1"/>
</dbReference>
<dbReference type="EMBL" id="CM001888">
    <property type="protein sequence ID" value="EOY17617.1"/>
    <property type="molecule type" value="Genomic_DNA"/>
</dbReference>
<dbReference type="InterPro" id="IPR011990">
    <property type="entry name" value="TPR-like_helical_dom_sf"/>
</dbReference>
<feature type="transmembrane region" description="Helical" evidence="7">
    <location>
        <begin position="160"/>
        <end position="182"/>
    </location>
</feature>
<evidence type="ECO:0000313" key="10">
    <source>
        <dbReference type="Proteomes" id="UP000026915"/>
    </source>
</evidence>
<feature type="transmembrane region" description="Helical" evidence="7">
    <location>
        <begin position="696"/>
        <end position="715"/>
    </location>
</feature>
<dbReference type="SUPFAM" id="SSF81464">
    <property type="entry name" value="Cytochrome c oxidase subunit II-like, transmembrane region"/>
    <property type="match status" value="1"/>
</dbReference>
<name>A0A061FLR7_THECC</name>
<dbReference type="Gene3D" id="1.25.40.10">
    <property type="entry name" value="Tetratricopeptide repeat domain"/>
    <property type="match status" value="1"/>
</dbReference>
<dbReference type="Gramene" id="EOY17617">
    <property type="protein sequence ID" value="EOY17617"/>
    <property type="gene ID" value="TCM_042398"/>
</dbReference>
<evidence type="ECO:0000313" key="9">
    <source>
        <dbReference type="EMBL" id="EOY17617.1"/>
    </source>
</evidence>
<dbReference type="HOGENOM" id="CLU_435063_0_0_1"/>
<dbReference type="PANTHER" id="PTHR35482">
    <property type="entry name" value="CYTOCHROME C OXIDASE SUBUNIT"/>
    <property type="match status" value="1"/>
</dbReference>
<proteinExistence type="predicted"/>
<gene>
    <name evidence="9" type="ORF">TCM_042398</name>
</gene>
<evidence type="ECO:0000256" key="1">
    <source>
        <dbReference type="ARBA" id="ARBA00004225"/>
    </source>
</evidence>
<comment type="subcellular location">
    <subcellularLocation>
        <location evidence="1">Mitochondrion membrane</location>
        <topology evidence="1">Multi-pass membrane protein</topology>
    </subcellularLocation>
</comment>
<evidence type="ECO:0000256" key="2">
    <source>
        <dbReference type="ARBA" id="ARBA00022692"/>
    </source>
</evidence>
<dbReference type="PROSITE" id="PS50999">
    <property type="entry name" value="COX2_TM"/>
    <property type="match status" value="1"/>
</dbReference>
<keyword evidence="5 7" id="KW-0472">Membrane</keyword>
<dbReference type="eggNOG" id="KOG4767">
    <property type="taxonomic scope" value="Eukaryota"/>
</dbReference>
<dbReference type="GO" id="GO:0005743">
    <property type="term" value="C:mitochondrial inner membrane"/>
    <property type="evidence" value="ECO:0007669"/>
    <property type="project" value="UniProtKB-SubCell"/>
</dbReference>
<dbReference type="PANTHER" id="PTHR35482:SF1">
    <property type="entry name" value="CYTOCHROME C OXIDASE SUBUNIT"/>
    <property type="match status" value="1"/>
</dbReference>
<organism evidence="9 10">
    <name type="scientific">Theobroma cacao</name>
    <name type="common">Cacao</name>
    <name type="synonym">Cocoa</name>
    <dbReference type="NCBI Taxonomy" id="3641"/>
    <lineage>
        <taxon>Eukaryota</taxon>
        <taxon>Viridiplantae</taxon>
        <taxon>Streptophyta</taxon>
        <taxon>Embryophyta</taxon>
        <taxon>Tracheophyta</taxon>
        <taxon>Spermatophyta</taxon>
        <taxon>Magnoliopsida</taxon>
        <taxon>eudicotyledons</taxon>
        <taxon>Gunneridae</taxon>
        <taxon>Pentapetalae</taxon>
        <taxon>rosids</taxon>
        <taxon>malvids</taxon>
        <taxon>Malvales</taxon>
        <taxon>Malvaceae</taxon>
        <taxon>Byttnerioideae</taxon>
        <taxon>Theobroma</taxon>
    </lineage>
</organism>
<reference evidence="9 10" key="1">
    <citation type="journal article" date="2013" name="Genome Biol.">
        <title>The genome sequence of the most widely cultivated cacao type and its use to identify candidate genes regulating pod color.</title>
        <authorList>
            <person name="Motamayor J.C."/>
            <person name="Mockaitis K."/>
            <person name="Schmutz J."/>
            <person name="Haiminen N."/>
            <person name="Iii D.L."/>
            <person name="Cornejo O."/>
            <person name="Findley S.D."/>
            <person name="Zheng P."/>
            <person name="Utro F."/>
            <person name="Royaert S."/>
            <person name="Saski C."/>
            <person name="Jenkins J."/>
            <person name="Podicheti R."/>
            <person name="Zhao M."/>
            <person name="Scheffler B.E."/>
            <person name="Stack J.C."/>
            <person name="Feltus F.A."/>
            <person name="Mustiga G.M."/>
            <person name="Amores F."/>
            <person name="Phillips W."/>
            <person name="Marelli J.P."/>
            <person name="May G.D."/>
            <person name="Shapiro H."/>
            <person name="Ma J."/>
            <person name="Bustamante C.D."/>
            <person name="Schnell R.J."/>
            <person name="Main D."/>
            <person name="Gilbert D."/>
            <person name="Parida L."/>
            <person name="Kuhn D.N."/>
        </authorList>
    </citation>
    <scope>NUCLEOTIDE SEQUENCE [LARGE SCALE GENOMIC DNA]</scope>
    <source>
        <strain evidence="10">cv. Matina 1-6</strain>
    </source>
</reference>
<dbReference type="Proteomes" id="UP000026915">
    <property type="component" value="Chromosome 10"/>
</dbReference>
<evidence type="ECO:0000256" key="6">
    <source>
        <dbReference type="SAM" id="MobiDB-lite"/>
    </source>
</evidence>
<evidence type="ECO:0000256" key="4">
    <source>
        <dbReference type="ARBA" id="ARBA00023128"/>
    </source>
</evidence>
<evidence type="ECO:0000256" key="7">
    <source>
        <dbReference type="SAM" id="Phobius"/>
    </source>
</evidence>
<evidence type="ECO:0000259" key="8">
    <source>
        <dbReference type="PROSITE" id="PS50999"/>
    </source>
</evidence>
<protein>
    <submittedName>
        <fullName evidence="9">Uncharacterized protein isoform 1</fullName>
    </submittedName>
</protein>
<keyword evidence="4" id="KW-0496">Mitochondrion</keyword>
<dbReference type="AlphaFoldDB" id="A0A061FLR7"/>
<feature type="transmembrane region" description="Helical" evidence="7">
    <location>
        <begin position="119"/>
        <end position="139"/>
    </location>
</feature>
<feature type="compositionally biased region" description="Polar residues" evidence="6">
    <location>
        <begin position="286"/>
        <end position="311"/>
    </location>
</feature>
<dbReference type="InParanoid" id="A0A061FLR7"/>
<dbReference type="FunFam" id="1.10.287.90:FF:000004">
    <property type="entry name" value="Cytochrome c oxidase subunit 2"/>
    <property type="match status" value="1"/>
</dbReference>
<accession>A0A061FLR7</accession>
<feature type="transmembrane region" description="Helical" evidence="7">
    <location>
        <begin position="7"/>
        <end position="29"/>
    </location>
</feature>
<keyword evidence="10" id="KW-1185">Reference proteome</keyword>